<dbReference type="Pfam" id="PF00389">
    <property type="entry name" value="2-Hacid_dh"/>
    <property type="match status" value="1"/>
</dbReference>
<dbReference type="EMBL" id="LCOA01000012">
    <property type="protein sequence ID" value="KKU69668.1"/>
    <property type="molecule type" value="Genomic_DNA"/>
</dbReference>
<sequence length="317" mass="34642">MSFFVNCGRFKLMAKIFVTKKIPFWEEIKKPLVDAGYELMVGGDIKQELEKGYDGLLCLLTDKIDGEVLAADKNKRLKIIANYAVGFDNVAVEECKARNIMVTNTPCDEVNESVAEFTWTLMLALSNQLLPAAAFAKNAAYKGWEPDIFLGQLLKGKTLGVIGTGRIGGLVQTRAEAFRMKVLGYSRSSGLKLEDVLGQSDYVSLHVPLTPETTHLMNETTFAQMKQGSYLVNTARGPVVDEVALVYALKTGKIGGAALDVWENEPDPRPELLEMENVILTPHIASATMEARTAMGKTAVTNLVEGLAGRTPPNLVK</sequence>
<evidence type="ECO:0000313" key="7">
    <source>
        <dbReference type="EMBL" id="KKU69668.1"/>
    </source>
</evidence>
<evidence type="ECO:0000259" key="5">
    <source>
        <dbReference type="Pfam" id="PF00389"/>
    </source>
</evidence>
<dbReference type="PROSITE" id="PS00671">
    <property type="entry name" value="D_2_HYDROXYACID_DH_3"/>
    <property type="match status" value="1"/>
</dbReference>
<dbReference type="SUPFAM" id="SSF51735">
    <property type="entry name" value="NAD(P)-binding Rossmann-fold domains"/>
    <property type="match status" value="1"/>
</dbReference>
<accession>A0A0G1UUH0</accession>
<dbReference type="InterPro" id="IPR006140">
    <property type="entry name" value="D-isomer_DH_NAD-bd"/>
</dbReference>
<comment type="caution">
    <text evidence="7">The sequence shown here is derived from an EMBL/GenBank/DDBJ whole genome shotgun (WGS) entry which is preliminary data.</text>
</comment>
<evidence type="ECO:0000256" key="2">
    <source>
        <dbReference type="ARBA" id="ARBA00023002"/>
    </source>
</evidence>
<proteinExistence type="inferred from homology"/>
<dbReference type="Proteomes" id="UP000034565">
    <property type="component" value="Unassembled WGS sequence"/>
</dbReference>
<dbReference type="InterPro" id="IPR006139">
    <property type="entry name" value="D-isomer_2_OHA_DH_cat_dom"/>
</dbReference>
<gene>
    <name evidence="7" type="ORF">UX92_C0012G0011</name>
</gene>
<dbReference type="GO" id="GO:0051287">
    <property type="term" value="F:NAD binding"/>
    <property type="evidence" value="ECO:0007669"/>
    <property type="project" value="InterPro"/>
</dbReference>
<evidence type="ECO:0000313" key="8">
    <source>
        <dbReference type="Proteomes" id="UP000034565"/>
    </source>
</evidence>
<dbReference type="PATRIC" id="fig|1618354.3.peg.414"/>
<dbReference type="InterPro" id="IPR050223">
    <property type="entry name" value="D-isomer_2-hydroxyacid_DH"/>
</dbReference>
<dbReference type="PANTHER" id="PTHR10996:SF178">
    <property type="entry name" value="2-HYDROXYACID DEHYDROGENASE YGL185C-RELATED"/>
    <property type="match status" value="1"/>
</dbReference>
<name>A0A0G1UUH0_9BACT</name>
<dbReference type="GO" id="GO:0005829">
    <property type="term" value="C:cytosol"/>
    <property type="evidence" value="ECO:0007669"/>
    <property type="project" value="TreeGrafter"/>
</dbReference>
<dbReference type="AlphaFoldDB" id="A0A0G1UUH0"/>
<evidence type="ECO:0008006" key="9">
    <source>
        <dbReference type="Google" id="ProtNLM"/>
    </source>
</evidence>
<comment type="similarity">
    <text evidence="1 4">Belongs to the D-isomer specific 2-hydroxyacid dehydrogenase family.</text>
</comment>
<dbReference type="PROSITE" id="PS00065">
    <property type="entry name" value="D_2_HYDROXYACID_DH_1"/>
    <property type="match status" value="1"/>
</dbReference>
<dbReference type="InterPro" id="IPR029752">
    <property type="entry name" value="D-isomer_DH_CS1"/>
</dbReference>
<dbReference type="CDD" id="cd05301">
    <property type="entry name" value="GDH"/>
    <property type="match status" value="1"/>
</dbReference>
<dbReference type="SUPFAM" id="SSF52283">
    <property type="entry name" value="Formate/glycerate dehydrogenase catalytic domain-like"/>
    <property type="match status" value="1"/>
</dbReference>
<evidence type="ECO:0000259" key="6">
    <source>
        <dbReference type="Pfam" id="PF02826"/>
    </source>
</evidence>
<feature type="domain" description="D-isomer specific 2-hydroxyacid dehydrogenase catalytic" evidence="5">
    <location>
        <begin position="49"/>
        <end position="317"/>
    </location>
</feature>
<dbReference type="PANTHER" id="PTHR10996">
    <property type="entry name" value="2-HYDROXYACID DEHYDROGENASE-RELATED"/>
    <property type="match status" value="1"/>
</dbReference>
<dbReference type="GO" id="GO:0030267">
    <property type="term" value="F:glyoxylate reductase (NADPH) activity"/>
    <property type="evidence" value="ECO:0007669"/>
    <property type="project" value="TreeGrafter"/>
</dbReference>
<dbReference type="FunFam" id="3.40.50.720:FF:000203">
    <property type="entry name" value="D-3-phosphoglycerate dehydrogenase (SerA)"/>
    <property type="match status" value="1"/>
</dbReference>
<dbReference type="Gene3D" id="3.40.50.720">
    <property type="entry name" value="NAD(P)-binding Rossmann-like Domain"/>
    <property type="match status" value="2"/>
</dbReference>
<evidence type="ECO:0000256" key="4">
    <source>
        <dbReference type="RuleBase" id="RU003719"/>
    </source>
</evidence>
<organism evidence="7 8">
    <name type="scientific">Candidatus Amesbacteria bacterium GW2011_GWA1_47_20</name>
    <dbReference type="NCBI Taxonomy" id="1618354"/>
    <lineage>
        <taxon>Bacteria</taxon>
        <taxon>Candidatus Amesiibacteriota</taxon>
    </lineage>
</organism>
<evidence type="ECO:0000256" key="3">
    <source>
        <dbReference type="ARBA" id="ARBA00023027"/>
    </source>
</evidence>
<evidence type="ECO:0000256" key="1">
    <source>
        <dbReference type="ARBA" id="ARBA00005854"/>
    </source>
</evidence>
<dbReference type="InterPro" id="IPR036291">
    <property type="entry name" value="NAD(P)-bd_dom_sf"/>
</dbReference>
<reference evidence="7 8" key="1">
    <citation type="journal article" date="2015" name="Nature">
        <title>rRNA introns, odd ribosomes, and small enigmatic genomes across a large radiation of phyla.</title>
        <authorList>
            <person name="Brown C.T."/>
            <person name="Hug L.A."/>
            <person name="Thomas B.C."/>
            <person name="Sharon I."/>
            <person name="Castelle C.J."/>
            <person name="Singh A."/>
            <person name="Wilkins M.J."/>
            <person name="Williams K.H."/>
            <person name="Banfield J.F."/>
        </authorList>
    </citation>
    <scope>NUCLEOTIDE SEQUENCE [LARGE SCALE GENOMIC DNA]</scope>
</reference>
<feature type="domain" description="D-isomer specific 2-hydroxyacid dehydrogenase NAD-binding" evidence="6">
    <location>
        <begin position="120"/>
        <end position="285"/>
    </location>
</feature>
<protein>
    <recommendedName>
        <fullName evidence="9">D-isomer specific 2-hydroxyacid dehydrogenase NAD-binding protein</fullName>
    </recommendedName>
</protein>
<keyword evidence="3" id="KW-0520">NAD</keyword>
<dbReference type="GO" id="GO:0016618">
    <property type="term" value="F:hydroxypyruvate reductase [NAD(P)H] activity"/>
    <property type="evidence" value="ECO:0007669"/>
    <property type="project" value="TreeGrafter"/>
</dbReference>
<dbReference type="InterPro" id="IPR029753">
    <property type="entry name" value="D-isomer_DH_CS"/>
</dbReference>
<keyword evidence="2 4" id="KW-0560">Oxidoreductase</keyword>
<dbReference type="Pfam" id="PF02826">
    <property type="entry name" value="2-Hacid_dh_C"/>
    <property type="match status" value="1"/>
</dbReference>